<feature type="non-terminal residue" evidence="2">
    <location>
        <position position="126"/>
    </location>
</feature>
<reference evidence="3" key="1">
    <citation type="journal article" date="2019" name="Int. J. Syst. Evol. Microbiol.">
        <title>The Global Catalogue of Microorganisms (GCM) 10K type strain sequencing project: providing services to taxonomists for standard genome sequencing and annotation.</title>
        <authorList>
            <consortium name="The Broad Institute Genomics Platform"/>
            <consortium name="The Broad Institute Genome Sequencing Center for Infectious Disease"/>
            <person name="Wu L."/>
            <person name="Ma J."/>
        </authorList>
    </citation>
    <scope>NUCLEOTIDE SEQUENCE [LARGE SCALE GENOMIC DNA]</scope>
    <source>
        <strain evidence="3">JCM 31696</strain>
    </source>
</reference>
<dbReference type="InterPro" id="IPR036866">
    <property type="entry name" value="RibonucZ/Hydroxyglut_hydro"/>
</dbReference>
<proteinExistence type="predicted"/>
<dbReference type="Gene3D" id="3.60.15.10">
    <property type="entry name" value="Ribonuclease Z/Hydroxyacylglutathione hydrolase-like"/>
    <property type="match status" value="1"/>
</dbReference>
<keyword evidence="3" id="KW-1185">Reference proteome</keyword>
<organism evidence="2 3">
    <name type="scientific">Actinomadura adrarensis</name>
    <dbReference type="NCBI Taxonomy" id="1819600"/>
    <lineage>
        <taxon>Bacteria</taxon>
        <taxon>Bacillati</taxon>
        <taxon>Actinomycetota</taxon>
        <taxon>Actinomycetes</taxon>
        <taxon>Streptosporangiales</taxon>
        <taxon>Thermomonosporaceae</taxon>
        <taxon>Actinomadura</taxon>
    </lineage>
</organism>
<sequence>MSASRRRSVPLSQAVLWRLSGTSVLRRLDRLGWNPARHPDLRSGRMERMSEIDGMGTERARCWLAPNPSAMTLDGTNTWVIGEPGAEEVVVIDPGPKDDVHLKRVAEGIAAEGRGVGLVLLTHGHP</sequence>
<dbReference type="InterPro" id="IPR001279">
    <property type="entry name" value="Metallo-B-lactamas"/>
</dbReference>
<evidence type="ECO:0000313" key="2">
    <source>
        <dbReference type="EMBL" id="MFD0853090.1"/>
    </source>
</evidence>
<dbReference type="EMBL" id="JBHTIR010001875">
    <property type="protein sequence ID" value="MFD0853090.1"/>
    <property type="molecule type" value="Genomic_DNA"/>
</dbReference>
<comment type="caution">
    <text evidence="2">The sequence shown here is derived from an EMBL/GenBank/DDBJ whole genome shotgun (WGS) entry which is preliminary data.</text>
</comment>
<dbReference type="Pfam" id="PF00753">
    <property type="entry name" value="Lactamase_B"/>
    <property type="match status" value="1"/>
</dbReference>
<feature type="domain" description="Metallo-beta-lactamase" evidence="1">
    <location>
        <begin position="72"/>
        <end position="126"/>
    </location>
</feature>
<evidence type="ECO:0000313" key="3">
    <source>
        <dbReference type="Proteomes" id="UP001597083"/>
    </source>
</evidence>
<accession>A0ABW3CEW9</accession>
<name>A0ABW3CEW9_9ACTN</name>
<evidence type="ECO:0000259" key="1">
    <source>
        <dbReference type="Pfam" id="PF00753"/>
    </source>
</evidence>
<dbReference type="Proteomes" id="UP001597083">
    <property type="component" value="Unassembled WGS sequence"/>
</dbReference>
<gene>
    <name evidence="2" type="ORF">ACFQ07_12695</name>
</gene>
<protein>
    <submittedName>
        <fullName evidence="2">MBL fold metallo-hydrolase</fullName>
    </submittedName>
</protein>
<dbReference type="SUPFAM" id="SSF56281">
    <property type="entry name" value="Metallo-hydrolase/oxidoreductase"/>
    <property type="match status" value="1"/>
</dbReference>